<dbReference type="SUPFAM" id="SSF52540">
    <property type="entry name" value="P-loop containing nucleoside triphosphate hydrolases"/>
    <property type="match status" value="1"/>
</dbReference>
<keyword evidence="4" id="KW-1185">Reference proteome</keyword>
<dbReference type="PANTHER" id="PTHR13696">
    <property type="entry name" value="P-LOOP CONTAINING NUCLEOSIDE TRIPHOSPHATE HYDROLASE"/>
    <property type="match status" value="1"/>
</dbReference>
<dbReference type="Pfam" id="PF13614">
    <property type="entry name" value="AAA_31"/>
    <property type="match status" value="1"/>
</dbReference>
<evidence type="ECO:0000259" key="2">
    <source>
        <dbReference type="Pfam" id="PF13614"/>
    </source>
</evidence>
<name>A0AB33YZ59_9GAMM</name>
<comment type="caution">
    <text evidence="3">The sequence shown here is derived from an EMBL/GenBank/DDBJ whole genome shotgun (WGS) entry which is preliminary data.</text>
</comment>
<gene>
    <name evidence="3" type="ORF">L196_11203</name>
</gene>
<accession>A0AB33YZ59</accession>
<dbReference type="Proteomes" id="UP000015462">
    <property type="component" value="Unassembled WGS sequence"/>
</dbReference>
<dbReference type="FunFam" id="3.40.50.300:FF:000285">
    <property type="entry name" value="Sporulation initiation inhibitor Soj"/>
    <property type="match status" value="1"/>
</dbReference>
<proteinExistence type="predicted"/>
<dbReference type="PANTHER" id="PTHR13696:SF52">
    <property type="entry name" value="PARA FAMILY PROTEIN CT_582"/>
    <property type="match status" value="1"/>
</dbReference>
<dbReference type="CDD" id="cd02042">
    <property type="entry name" value="ParAB_family"/>
    <property type="match status" value="1"/>
</dbReference>
<organism evidence="3 4">
    <name type="scientific">Cycloclasticus pugetii</name>
    <dbReference type="NCBI Taxonomy" id="34068"/>
    <lineage>
        <taxon>Bacteria</taxon>
        <taxon>Pseudomonadati</taxon>
        <taxon>Pseudomonadota</taxon>
        <taxon>Gammaproteobacteria</taxon>
        <taxon>Thiotrichales</taxon>
        <taxon>Piscirickettsiaceae</taxon>
        <taxon>Cycloclasticus</taxon>
    </lineage>
</organism>
<dbReference type="PIRSF" id="PIRSF009320">
    <property type="entry name" value="Nuc_binding_HP_1000"/>
    <property type="match status" value="1"/>
</dbReference>
<dbReference type="Gene3D" id="3.40.50.300">
    <property type="entry name" value="P-loop containing nucleotide triphosphate hydrolases"/>
    <property type="match status" value="1"/>
</dbReference>
<comment type="similarity">
    <text evidence="1">To B.subtilis soj.</text>
</comment>
<evidence type="ECO:0000313" key="3">
    <source>
        <dbReference type="EMBL" id="EPD12188.1"/>
    </source>
</evidence>
<reference evidence="3 4" key="1">
    <citation type="journal article" date="2013" name="Genome Announc.">
        <title>Genome Sequence of the Pyrene- and Fluoranthene-Degrading Bacterium Cycloclasticus sp. Strain PY97M.</title>
        <authorList>
            <person name="Cui Z."/>
            <person name="Xu G."/>
            <person name="Li Q."/>
            <person name="Gao W."/>
            <person name="Zheng L."/>
        </authorList>
    </citation>
    <scope>NUCLEOTIDE SEQUENCE [LARGE SCALE GENOMIC DNA]</scope>
    <source>
        <strain evidence="3 4">PY97M</strain>
    </source>
</reference>
<protein>
    <submittedName>
        <fullName evidence="3">F0F1 ATP synthase subunit I</fullName>
    </submittedName>
</protein>
<dbReference type="EMBL" id="ASHL01000013">
    <property type="protein sequence ID" value="EPD12188.1"/>
    <property type="molecule type" value="Genomic_DNA"/>
</dbReference>
<dbReference type="InterPro" id="IPR050678">
    <property type="entry name" value="DNA_Partitioning_ATPase"/>
</dbReference>
<feature type="domain" description="AAA" evidence="2">
    <location>
        <begin position="3"/>
        <end position="177"/>
    </location>
</feature>
<dbReference type="RefSeq" id="WP_015007015.1">
    <property type="nucleotide sequence ID" value="NZ_JARGOU010000029.1"/>
</dbReference>
<evidence type="ECO:0000256" key="1">
    <source>
        <dbReference type="ARBA" id="ARBA00060876"/>
    </source>
</evidence>
<dbReference type="InterPro" id="IPR025669">
    <property type="entry name" value="AAA_dom"/>
</dbReference>
<dbReference type="AlphaFoldDB" id="A0AB33YZ59"/>
<sequence>MARIIAVANQKGGVGKTTTSINLAASMAELGRRVLLVDMDPQGNATMGSGVDKQDIELSCYDVLLEDCDPFQAVVSSQTIKHQVLPSNMDLAGAEVHLLEAVDRDRRLKKAIGILADNYDYIFIDCPPSMNMLTINALVAADSVLVPMQCEYFALEGLSSLMDTLKQVQETVNKNLSLEGLLRTMFDGRSRLTREVSEQLTAHFSDRLFETIVPRNVRLAEAPSFGLPAILYDKSSRGAQAYMDLARELDEKHY</sequence>
<dbReference type="InterPro" id="IPR027417">
    <property type="entry name" value="P-loop_NTPase"/>
</dbReference>
<evidence type="ECO:0000313" key="4">
    <source>
        <dbReference type="Proteomes" id="UP000015462"/>
    </source>
</evidence>